<evidence type="ECO:0000313" key="2">
    <source>
        <dbReference type="Proteomes" id="UP000297777"/>
    </source>
</evidence>
<accession>A0A4Z1EUW5</accession>
<protein>
    <submittedName>
        <fullName evidence="1">Uncharacterized protein</fullName>
    </submittedName>
</protein>
<name>A0A4Z1EUW5_9HELO</name>
<sequence length="125" mass="13797">MSVTIGEKALGWTQNISNKWIIFRSGGNAPPRAVAGVSVVICIIASSTVLLKESWSSDYPFLIKAGIEFVPRKGSYWSEASLFLLRKASKLRGRDDVEALIPDEEQFSKDSRLISDSVKDSGWAF</sequence>
<proteinExistence type="predicted"/>
<dbReference type="AlphaFoldDB" id="A0A4Z1EUW5"/>
<evidence type="ECO:0000313" key="1">
    <source>
        <dbReference type="EMBL" id="TGO14768.1"/>
    </source>
</evidence>
<reference evidence="1 2" key="1">
    <citation type="submission" date="2017-12" db="EMBL/GenBank/DDBJ databases">
        <title>Comparative genomics of Botrytis spp.</title>
        <authorList>
            <person name="Valero-Jimenez C.A."/>
            <person name="Tapia P."/>
            <person name="Veloso J."/>
            <person name="Silva-Moreno E."/>
            <person name="Staats M."/>
            <person name="Valdes J.H."/>
            <person name="Van Kan J.A.L."/>
        </authorList>
    </citation>
    <scope>NUCLEOTIDE SEQUENCE [LARGE SCALE GENOMIC DNA]</scope>
    <source>
        <strain evidence="1 2">Bt9001</strain>
    </source>
</reference>
<dbReference type="Proteomes" id="UP000297777">
    <property type="component" value="Unassembled WGS sequence"/>
</dbReference>
<keyword evidence="2" id="KW-1185">Reference proteome</keyword>
<comment type="caution">
    <text evidence="1">The sequence shown here is derived from an EMBL/GenBank/DDBJ whole genome shotgun (WGS) entry which is preliminary data.</text>
</comment>
<dbReference type="EMBL" id="PQXH01000048">
    <property type="protein sequence ID" value="TGO14768.1"/>
    <property type="molecule type" value="Genomic_DNA"/>
</dbReference>
<organism evidence="1 2">
    <name type="scientific">Botrytis tulipae</name>
    <dbReference type="NCBI Taxonomy" id="87230"/>
    <lineage>
        <taxon>Eukaryota</taxon>
        <taxon>Fungi</taxon>
        <taxon>Dikarya</taxon>
        <taxon>Ascomycota</taxon>
        <taxon>Pezizomycotina</taxon>
        <taxon>Leotiomycetes</taxon>
        <taxon>Helotiales</taxon>
        <taxon>Sclerotiniaceae</taxon>
        <taxon>Botrytis</taxon>
    </lineage>
</organism>
<gene>
    <name evidence="1" type="ORF">BTUL_0048g00060</name>
</gene>